<proteinExistence type="predicted"/>
<sequence>MSKYLLVLISVITTSSIVYAIFLDDPCPTHACLAFVDTLANYPRQHDYEQICFDTAFTLQSISHYFGGCIHPKTGQQKPNCIPSDEKRIWSKMTKLFVLLLLLTITLAVDAIAFDFLHCKAATCQQFHYGLRKYLRRDQYVNVCYDTVNALQQSVQKHGKCFDEATKQFNKSCIFALANIMRSCVRELNDVPEYIAKHYCGRKLMQNCARQLGMERFPFKADAPEPVDDDY</sequence>
<feature type="transmembrane region" description="Helical" evidence="1">
    <location>
        <begin position="6"/>
        <end position="23"/>
    </location>
</feature>
<keyword evidence="1" id="KW-0472">Membrane</keyword>
<organism evidence="2 3">
    <name type="scientific">Adineta ricciae</name>
    <name type="common">Rotifer</name>
    <dbReference type="NCBI Taxonomy" id="249248"/>
    <lineage>
        <taxon>Eukaryota</taxon>
        <taxon>Metazoa</taxon>
        <taxon>Spiralia</taxon>
        <taxon>Gnathifera</taxon>
        <taxon>Rotifera</taxon>
        <taxon>Eurotatoria</taxon>
        <taxon>Bdelloidea</taxon>
        <taxon>Adinetida</taxon>
        <taxon>Adinetidae</taxon>
        <taxon>Adineta</taxon>
    </lineage>
</organism>
<keyword evidence="1" id="KW-1133">Transmembrane helix</keyword>
<name>A0A815KFA9_ADIRI</name>
<accession>A0A815KFA9</accession>
<comment type="caution">
    <text evidence="2">The sequence shown here is derived from an EMBL/GenBank/DDBJ whole genome shotgun (WGS) entry which is preliminary data.</text>
</comment>
<evidence type="ECO:0000313" key="3">
    <source>
        <dbReference type="Proteomes" id="UP000663828"/>
    </source>
</evidence>
<reference evidence="2" key="1">
    <citation type="submission" date="2021-02" db="EMBL/GenBank/DDBJ databases">
        <authorList>
            <person name="Nowell W R."/>
        </authorList>
    </citation>
    <scope>NUCLEOTIDE SEQUENCE</scope>
</reference>
<evidence type="ECO:0000256" key="1">
    <source>
        <dbReference type="SAM" id="Phobius"/>
    </source>
</evidence>
<gene>
    <name evidence="2" type="ORF">XAT740_LOCUS33839</name>
</gene>
<dbReference type="AlphaFoldDB" id="A0A815KFA9"/>
<evidence type="ECO:0000313" key="2">
    <source>
        <dbReference type="EMBL" id="CAF1395403.1"/>
    </source>
</evidence>
<feature type="transmembrane region" description="Helical" evidence="1">
    <location>
        <begin position="96"/>
        <end position="117"/>
    </location>
</feature>
<keyword evidence="3" id="KW-1185">Reference proteome</keyword>
<dbReference type="EMBL" id="CAJNOR010003261">
    <property type="protein sequence ID" value="CAF1395403.1"/>
    <property type="molecule type" value="Genomic_DNA"/>
</dbReference>
<protein>
    <submittedName>
        <fullName evidence="2">Uncharacterized protein</fullName>
    </submittedName>
</protein>
<dbReference type="Proteomes" id="UP000663828">
    <property type="component" value="Unassembled WGS sequence"/>
</dbReference>
<keyword evidence="1" id="KW-0812">Transmembrane</keyword>